<reference evidence="1 2" key="1">
    <citation type="journal article" date="2023" name="Nucleic Acids Res.">
        <title>The hologenome of Daphnia magna reveals possible DNA methylation and microbiome-mediated evolution of the host genome.</title>
        <authorList>
            <person name="Chaturvedi A."/>
            <person name="Li X."/>
            <person name="Dhandapani V."/>
            <person name="Marshall H."/>
            <person name="Kissane S."/>
            <person name="Cuenca-Cambronero M."/>
            <person name="Asole G."/>
            <person name="Calvet F."/>
            <person name="Ruiz-Romero M."/>
            <person name="Marangio P."/>
            <person name="Guigo R."/>
            <person name="Rago D."/>
            <person name="Mirbahai L."/>
            <person name="Eastwood N."/>
            <person name="Colbourne J.K."/>
            <person name="Zhou J."/>
            <person name="Mallon E."/>
            <person name="Orsini L."/>
        </authorList>
    </citation>
    <scope>NUCLEOTIDE SEQUENCE [LARGE SCALE GENOMIC DNA]</scope>
    <source>
        <strain evidence="1">LRV0_1</strain>
    </source>
</reference>
<evidence type="ECO:0000313" key="2">
    <source>
        <dbReference type="Proteomes" id="UP001234178"/>
    </source>
</evidence>
<gene>
    <name evidence="1" type="ORF">OUZ56_003261</name>
</gene>
<dbReference type="Proteomes" id="UP001234178">
    <property type="component" value="Unassembled WGS sequence"/>
</dbReference>
<sequence length="262" mass="29941">MEEEYVNSVNPLLLNPLESVKYLPEHEIYLGVRAAESVFDLQLETRVPFPNTTGSNTQQTSMAMAIQLLSQHDAAAHAQQRVRIEKLEKDLKPLRHNCRRWFIVAIQQLQEKFYFRDPIYEITELLDPVNARSLKPKSLTLLFRRFPNLNTMCNRQKADNEWRDHASLPPSLFKVETSDEVKKLSVESYWGLPFSNAIAERAFSKVDQVKTPLRNNLHNVSLSSLILAQQWLKNQQASSASIEVPEGMVKGALKVKASATIN</sequence>
<dbReference type="EMBL" id="JAOYFB010000036">
    <property type="protein sequence ID" value="KAK4021344.1"/>
    <property type="molecule type" value="Genomic_DNA"/>
</dbReference>
<keyword evidence="2" id="KW-1185">Reference proteome</keyword>
<accession>A0ABR0A8G9</accession>
<evidence type="ECO:0000313" key="1">
    <source>
        <dbReference type="EMBL" id="KAK4021344.1"/>
    </source>
</evidence>
<evidence type="ECO:0008006" key="3">
    <source>
        <dbReference type="Google" id="ProtNLM"/>
    </source>
</evidence>
<comment type="caution">
    <text evidence="1">The sequence shown here is derived from an EMBL/GenBank/DDBJ whole genome shotgun (WGS) entry which is preliminary data.</text>
</comment>
<protein>
    <recommendedName>
        <fullName evidence="3">HAT C-terminal dimerisation domain-containing protein</fullName>
    </recommendedName>
</protein>
<name>A0ABR0A8G9_9CRUS</name>
<proteinExistence type="predicted"/>
<organism evidence="1 2">
    <name type="scientific">Daphnia magna</name>
    <dbReference type="NCBI Taxonomy" id="35525"/>
    <lineage>
        <taxon>Eukaryota</taxon>
        <taxon>Metazoa</taxon>
        <taxon>Ecdysozoa</taxon>
        <taxon>Arthropoda</taxon>
        <taxon>Crustacea</taxon>
        <taxon>Branchiopoda</taxon>
        <taxon>Diplostraca</taxon>
        <taxon>Cladocera</taxon>
        <taxon>Anomopoda</taxon>
        <taxon>Daphniidae</taxon>
        <taxon>Daphnia</taxon>
    </lineage>
</organism>